<dbReference type="InterPro" id="IPR010445">
    <property type="entry name" value="LapA_dom"/>
</dbReference>
<feature type="domain" description="Lipopolysaccharide assembly protein A" evidence="7">
    <location>
        <begin position="23"/>
        <end position="85"/>
    </location>
</feature>
<proteinExistence type="predicted"/>
<evidence type="ECO:0000256" key="4">
    <source>
        <dbReference type="ARBA" id="ARBA00023136"/>
    </source>
</evidence>
<feature type="region of interest" description="Disordered" evidence="5">
    <location>
        <begin position="82"/>
        <end position="121"/>
    </location>
</feature>
<dbReference type="GO" id="GO:0005886">
    <property type="term" value="C:plasma membrane"/>
    <property type="evidence" value="ECO:0007669"/>
    <property type="project" value="InterPro"/>
</dbReference>
<dbReference type="PANTHER" id="PTHR41335:SF1">
    <property type="entry name" value="MEMBRANE PROTEIN"/>
    <property type="match status" value="1"/>
</dbReference>
<feature type="compositionally biased region" description="Basic and acidic residues" evidence="5">
    <location>
        <begin position="103"/>
        <end position="121"/>
    </location>
</feature>
<evidence type="ECO:0000313" key="9">
    <source>
        <dbReference type="Proteomes" id="UP000188184"/>
    </source>
</evidence>
<keyword evidence="3 6" id="KW-1133">Transmembrane helix</keyword>
<evidence type="ECO:0000256" key="1">
    <source>
        <dbReference type="ARBA" id="ARBA00022475"/>
    </source>
</evidence>
<dbReference type="EMBL" id="CP019640">
    <property type="protein sequence ID" value="AQQ52913.1"/>
    <property type="molecule type" value="Genomic_DNA"/>
</dbReference>
<protein>
    <recommendedName>
        <fullName evidence="7">Lipopolysaccharide assembly protein A domain-containing protein</fullName>
    </recommendedName>
</protein>
<keyword evidence="2 6" id="KW-0812">Transmembrane</keyword>
<sequence length="121" mass="13577">MKVQWFLIISLLFAIIIAVFAVNNVDAVPVNYVFGEAQWPLILIILLSAFAGALISGSFALFRSYRLSREVKSLKKEMAEKESKIASQQNEISAYKRSSNEPGKPDERDELIVVTDEKNPT</sequence>
<dbReference type="Pfam" id="PF06305">
    <property type="entry name" value="LapA_dom"/>
    <property type="match status" value="1"/>
</dbReference>
<name>A0A1Q2KXN8_9BACL</name>
<keyword evidence="1" id="KW-1003">Cell membrane</keyword>
<evidence type="ECO:0000256" key="5">
    <source>
        <dbReference type="SAM" id="MobiDB-lite"/>
    </source>
</evidence>
<dbReference type="AlphaFoldDB" id="A0A1Q2KXN8"/>
<dbReference type="Proteomes" id="UP000188184">
    <property type="component" value="Chromosome"/>
</dbReference>
<dbReference type="KEGG" id="pmar:B0X71_07295"/>
<evidence type="ECO:0000256" key="2">
    <source>
        <dbReference type="ARBA" id="ARBA00022692"/>
    </source>
</evidence>
<evidence type="ECO:0000256" key="3">
    <source>
        <dbReference type="ARBA" id="ARBA00022989"/>
    </source>
</evidence>
<evidence type="ECO:0000256" key="6">
    <source>
        <dbReference type="SAM" id="Phobius"/>
    </source>
</evidence>
<reference evidence="8 9" key="1">
    <citation type="submission" date="2017-02" db="EMBL/GenBank/DDBJ databases">
        <title>The complete genomic sequence of a novel cold adapted crude oil-degrading bacterium Planococcus qaidamina Y42.</title>
        <authorList>
            <person name="Yang R."/>
        </authorList>
    </citation>
    <scope>NUCLEOTIDE SEQUENCE [LARGE SCALE GENOMIC DNA]</scope>
    <source>
        <strain evidence="8 9">Y42</strain>
    </source>
</reference>
<keyword evidence="4 6" id="KW-0472">Membrane</keyword>
<accession>A0A1Q2KXN8</accession>
<keyword evidence="9" id="KW-1185">Reference proteome</keyword>
<dbReference type="OrthoDB" id="2990728at2"/>
<feature type="transmembrane region" description="Helical" evidence="6">
    <location>
        <begin position="37"/>
        <end position="62"/>
    </location>
</feature>
<dbReference type="PANTHER" id="PTHR41335">
    <property type="entry name" value="MEMBRANE PROTEIN-RELATED"/>
    <property type="match status" value="1"/>
</dbReference>
<gene>
    <name evidence="8" type="ORF">B0X71_07295</name>
</gene>
<organism evidence="8 9">
    <name type="scientific">Planococcus lenghuensis</name>
    <dbReference type="NCBI Taxonomy" id="2213202"/>
    <lineage>
        <taxon>Bacteria</taxon>
        <taxon>Bacillati</taxon>
        <taxon>Bacillota</taxon>
        <taxon>Bacilli</taxon>
        <taxon>Bacillales</taxon>
        <taxon>Caryophanaceae</taxon>
        <taxon>Planococcus</taxon>
    </lineage>
</organism>
<feature type="compositionally biased region" description="Polar residues" evidence="5">
    <location>
        <begin position="85"/>
        <end position="101"/>
    </location>
</feature>
<dbReference type="RefSeq" id="WP_077588796.1">
    <property type="nucleotide sequence ID" value="NZ_CP019640.1"/>
</dbReference>
<evidence type="ECO:0000313" key="8">
    <source>
        <dbReference type="EMBL" id="AQQ52913.1"/>
    </source>
</evidence>
<evidence type="ECO:0000259" key="7">
    <source>
        <dbReference type="Pfam" id="PF06305"/>
    </source>
</evidence>